<keyword evidence="4" id="KW-0472">Membrane</keyword>
<proteinExistence type="predicted"/>
<dbReference type="AlphaFoldDB" id="A0A426Y1N3"/>
<evidence type="ECO:0000256" key="2">
    <source>
        <dbReference type="ARBA" id="ARBA00022692"/>
    </source>
</evidence>
<dbReference type="GO" id="GO:0016020">
    <property type="term" value="C:membrane"/>
    <property type="evidence" value="ECO:0007669"/>
    <property type="project" value="UniProtKB-SubCell"/>
</dbReference>
<evidence type="ECO:0000313" key="7">
    <source>
        <dbReference type="Proteomes" id="UP000287651"/>
    </source>
</evidence>
<evidence type="ECO:0000313" key="6">
    <source>
        <dbReference type="EMBL" id="RRT45675.1"/>
    </source>
</evidence>
<dbReference type="InterPro" id="IPR050638">
    <property type="entry name" value="AA-Vitamin_Transporters"/>
</dbReference>
<gene>
    <name evidence="6" type="ORF">B296_00050643</name>
</gene>
<evidence type="ECO:0000256" key="5">
    <source>
        <dbReference type="SAM" id="MobiDB-lite"/>
    </source>
</evidence>
<feature type="region of interest" description="Disordered" evidence="5">
    <location>
        <begin position="92"/>
        <end position="143"/>
    </location>
</feature>
<reference evidence="6 7" key="1">
    <citation type="journal article" date="2014" name="Agronomy (Basel)">
        <title>A Draft Genome Sequence for Ensete ventricosum, the Drought-Tolerant Tree Against Hunger.</title>
        <authorList>
            <person name="Harrison J."/>
            <person name="Moore K.A."/>
            <person name="Paszkiewicz K."/>
            <person name="Jones T."/>
            <person name="Grant M."/>
            <person name="Ambacheew D."/>
            <person name="Muzemil S."/>
            <person name="Studholme D.J."/>
        </authorList>
    </citation>
    <scope>NUCLEOTIDE SEQUENCE [LARGE SCALE GENOMIC DNA]</scope>
</reference>
<accession>A0A426Y1N3</accession>
<dbReference type="PANTHER" id="PTHR32322">
    <property type="entry name" value="INNER MEMBRANE TRANSPORTER"/>
    <property type="match status" value="1"/>
</dbReference>
<evidence type="ECO:0000256" key="3">
    <source>
        <dbReference type="ARBA" id="ARBA00022989"/>
    </source>
</evidence>
<feature type="compositionally biased region" description="Low complexity" evidence="5">
    <location>
        <begin position="123"/>
        <end position="132"/>
    </location>
</feature>
<sequence length="169" mass="19773">MSIIQVPALSFEGSNSTIWGSGEWWMLLAAQSMAIGTVMVRWVSKYSDPVMATGWVVGTWTARYRAVLPKINRRWLIEGEIDCRQSIEGEINRRRSIEGEKGKKKKKRKRKRRKIEKRRKEIIPSARVPSSPTRRRRPRVTPIARYRYRDKLDTLVQTDKSNLGFDNKQ</sequence>
<keyword evidence="2" id="KW-0812">Transmembrane</keyword>
<feature type="compositionally biased region" description="Basic residues" evidence="5">
    <location>
        <begin position="102"/>
        <end position="117"/>
    </location>
</feature>
<protein>
    <submittedName>
        <fullName evidence="6">Uncharacterized protein</fullName>
    </submittedName>
</protein>
<keyword evidence="3" id="KW-1133">Transmembrane helix</keyword>
<name>A0A426Y1N3_ENSVE</name>
<organism evidence="6 7">
    <name type="scientific">Ensete ventricosum</name>
    <name type="common">Abyssinian banana</name>
    <name type="synonym">Musa ensete</name>
    <dbReference type="NCBI Taxonomy" id="4639"/>
    <lineage>
        <taxon>Eukaryota</taxon>
        <taxon>Viridiplantae</taxon>
        <taxon>Streptophyta</taxon>
        <taxon>Embryophyta</taxon>
        <taxon>Tracheophyta</taxon>
        <taxon>Spermatophyta</taxon>
        <taxon>Magnoliopsida</taxon>
        <taxon>Liliopsida</taxon>
        <taxon>Zingiberales</taxon>
        <taxon>Musaceae</taxon>
        <taxon>Ensete</taxon>
    </lineage>
</organism>
<evidence type="ECO:0000256" key="1">
    <source>
        <dbReference type="ARBA" id="ARBA00004141"/>
    </source>
</evidence>
<feature type="compositionally biased region" description="Basic and acidic residues" evidence="5">
    <location>
        <begin position="92"/>
        <end position="101"/>
    </location>
</feature>
<dbReference type="PANTHER" id="PTHR32322:SF2">
    <property type="entry name" value="EAMA DOMAIN-CONTAINING PROTEIN"/>
    <property type="match status" value="1"/>
</dbReference>
<dbReference type="EMBL" id="AMZH03015680">
    <property type="protein sequence ID" value="RRT45675.1"/>
    <property type="molecule type" value="Genomic_DNA"/>
</dbReference>
<dbReference type="Proteomes" id="UP000287651">
    <property type="component" value="Unassembled WGS sequence"/>
</dbReference>
<comment type="caution">
    <text evidence="6">The sequence shown here is derived from an EMBL/GenBank/DDBJ whole genome shotgun (WGS) entry which is preliminary data.</text>
</comment>
<dbReference type="GO" id="GO:0009507">
    <property type="term" value="C:chloroplast"/>
    <property type="evidence" value="ECO:0007669"/>
    <property type="project" value="TreeGrafter"/>
</dbReference>
<comment type="subcellular location">
    <subcellularLocation>
        <location evidence="1">Membrane</location>
        <topology evidence="1">Multi-pass membrane protein</topology>
    </subcellularLocation>
</comment>
<evidence type="ECO:0000256" key="4">
    <source>
        <dbReference type="ARBA" id="ARBA00023136"/>
    </source>
</evidence>